<keyword evidence="1" id="KW-0998">Cell outer membrane</keyword>
<keyword evidence="1" id="KW-0813">Transport</keyword>
<dbReference type="AlphaFoldDB" id="A0A0J7XYX0"/>
<evidence type="ECO:0000256" key="1">
    <source>
        <dbReference type="PROSITE-ProRule" id="PRU01360"/>
    </source>
</evidence>
<keyword evidence="4" id="KW-1185">Reference proteome</keyword>
<dbReference type="PANTHER" id="PTHR47234:SF3">
    <property type="entry name" value="SECRETIN_TONB SHORT N-TERMINAL DOMAIN-CONTAINING PROTEIN"/>
    <property type="match status" value="1"/>
</dbReference>
<reference evidence="3 4" key="1">
    <citation type="journal article" date="2015" name="G3 (Bethesda)">
        <title>Insights into Ongoing Evolution of the Hexachlorocyclohexane Catabolic Pathway from Comparative Genomics of Ten Sphingomonadaceae Strains.</title>
        <authorList>
            <person name="Pearce S.L."/>
            <person name="Oakeshott J.G."/>
            <person name="Pandey G."/>
        </authorList>
    </citation>
    <scope>NUCLEOTIDE SEQUENCE [LARGE SCALE GENOMIC DNA]</scope>
    <source>
        <strain evidence="3 4">LL02</strain>
    </source>
</reference>
<dbReference type="SUPFAM" id="SSF56935">
    <property type="entry name" value="Porins"/>
    <property type="match status" value="1"/>
</dbReference>
<dbReference type="PANTHER" id="PTHR47234">
    <property type="match status" value="1"/>
</dbReference>
<dbReference type="EMBL" id="JACU01000004">
    <property type="protein sequence ID" value="KMS56702.1"/>
    <property type="molecule type" value="Genomic_DNA"/>
</dbReference>
<dbReference type="InterPro" id="IPR039426">
    <property type="entry name" value="TonB-dep_rcpt-like"/>
</dbReference>
<comment type="caution">
    <text evidence="3">The sequence shown here is derived from an EMBL/GenBank/DDBJ whole genome shotgun (WGS) entry which is preliminary data.</text>
</comment>
<gene>
    <name evidence="3" type="ORF">V474_16860</name>
</gene>
<organism evidence="3 4">
    <name type="scientific">Novosphingobium barchaimii LL02</name>
    <dbReference type="NCBI Taxonomy" id="1114963"/>
    <lineage>
        <taxon>Bacteria</taxon>
        <taxon>Pseudomonadati</taxon>
        <taxon>Pseudomonadota</taxon>
        <taxon>Alphaproteobacteria</taxon>
        <taxon>Sphingomonadales</taxon>
        <taxon>Sphingomonadaceae</taxon>
        <taxon>Novosphingobium</taxon>
    </lineage>
</organism>
<keyword evidence="1" id="KW-1134">Transmembrane beta strand</keyword>
<accession>A0A0J7XYX0</accession>
<dbReference type="Pfam" id="PF07715">
    <property type="entry name" value="Plug"/>
    <property type="match status" value="1"/>
</dbReference>
<dbReference type="InterPro" id="IPR037066">
    <property type="entry name" value="Plug_dom_sf"/>
</dbReference>
<evidence type="ECO:0000259" key="2">
    <source>
        <dbReference type="Pfam" id="PF07715"/>
    </source>
</evidence>
<dbReference type="PROSITE" id="PS52016">
    <property type="entry name" value="TONB_DEPENDENT_REC_3"/>
    <property type="match status" value="1"/>
</dbReference>
<keyword evidence="1" id="KW-0812">Transmembrane</keyword>
<dbReference type="InterPro" id="IPR012910">
    <property type="entry name" value="Plug_dom"/>
</dbReference>
<dbReference type="Proteomes" id="UP000052268">
    <property type="component" value="Unassembled WGS sequence"/>
</dbReference>
<comment type="similarity">
    <text evidence="1">Belongs to the TonB-dependent receptor family.</text>
</comment>
<evidence type="ECO:0000313" key="3">
    <source>
        <dbReference type="EMBL" id="KMS56702.1"/>
    </source>
</evidence>
<proteinExistence type="inferred from homology"/>
<name>A0A0J7XYX0_9SPHN</name>
<evidence type="ECO:0000313" key="4">
    <source>
        <dbReference type="Proteomes" id="UP000052268"/>
    </source>
</evidence>
<feature type="domain" description="TonB-dependent receptor plug" evidence="2">
    <location>
        <begin position="42"/>
        <end position="146"/>
    </location>
</feature>
<dbReference type="GO" id="GO:0009279">
    <property type="term" value="C:cell outer membrane"/>
    <property type="evidence" value="ECO:0007669"/>
    <property type="project" value="UniProtKB-SubCell"/>
</dbReference>
<comment type="subcellular location">
    <subcellularLocation>
        <location evidence="1">Cell outer membrane</location>
        <topology evidence="1">Multi-pass membrane protein</topology>
    </subcellularLocation>
</comment>
<dbReference type="Gene3D" id="2.170.130.10">
    <property type="entry name" value="TonB-dependent receptor, plug domain"/>
    <property type="match status" value="1"/>
</dbReference>
<dbReference type="PATRIC" id="fig|1114963.3.peg.2207"/>
<keyword evidence="1" id="KW-0472">Membrane</keyword>
<protein>
    <recommendedName>
        <fullName evidence="2">TonB-dependent receptor plug domain-containing protein</fullName>
    </recommendedName>
</protein>
<sequence length="360" mass="38262">MAALIAGTAQAQEAPVANGAEGTASDIVVTGTRIKRPDLASNSPQTIVGAEEFRYQGATSVEQVLNRLPQFTADANENVSNGSDGTSKINLRNLGSNRVLTLIDGQRMMPSQAINLSFLPSSLIERVDVMSGGASAVYGSDALSGVVNFVLKKDLDGLRVDMQTGFAQHDNNNGAMRDLLSAKGYELAPSSVADGGKQDITVSAGKNFADGRGNITVYGGYRSFSPVRQSTRDVSSCALQDQNEGTELFCGGSSNSPFGSFVPLSDKSAFQGQTLVNNRSGDGTLVPYDNSYAYNYAPDSYFQRSDERITAGGFAHFEFSKAAEAYGSFMYMNDKTFSQVAPSAIWLGTAFPISCNHPYV</sequence>